<evidence type="ECO:0000256" key="2">
    <source>
        <dbReference type="SAM" id="Coils"/>
    </source>
</evidence>
<dbReference type="Pfam" id="PF07676">
    <property type="entry name" value="PD40"/>
    <property type="match status" value="1"/>
</dbReference>
<dbReference type="PROSITE" id="PS50005">
    <property type="entry name" value="TPR"/>
    <property type="match status" value="1"/>
</dbReference>
<dbReference type="HOGENOM" id="CLU_045791_0_0_10"/>
<dbReference type="Gene3D" id="1.25.40.10">
    <property type="entry name" value="Tetratricopeptide repeat domain"/>
    <property type="match status" value="1"/>
</dbReference>
<dbReference type="InterPro" id="IPR019734">
    <property type="entry name" value="TPR_rpt"/>
</dbReference>
<protein>
    <recommendedName>
        <fullName evidence="6">Tetratricopeptide repeat protein</fullName>
    </recommendedName>
</protein>
<dbReference type="EMBL" id="LN515532">
    <property type="protein sequence ID" value="CEA16646.1"/>
    <property type="molecule type" value="Genomic_DNA"/>
</dbReference>
<dbReference type="InterPro" id="IPR011659">
    <property type="entry name" value="WD40"/>
</dbReference>
<sequence>MKLKYTVFTILLVILFQSLHSQTIDDAKSWYLDGRYADALPLLRSEYNENPKDAPLNQWLGVSLYKTGRLVEAEQYLKYASEKKIPEAYLALGELYSKLYRFDEAEKEFDKYQRANRRNNEALKKLEQAREDADRLKRYVSRTEDVQIIDSIVVPKAEFLSAYNLSSSSGSLLMADDFFEGQQNGGKTLYMNERKEKIYYSKGGNGSNSNLYTMEKLLDSFGNEKSLPESINDSGNQDYPFVMSDGLTIYFASTGHNSYGGYDIYATRYNLNTDTYLTPNQLNMPFNSPFNDYLLVIDEEKGVGWFASDRYQSEDSVCIYTYIPNERVTLLENDDISYMAKRAIISSIADSWREGIDYSSVIALAKEVSVSDEGVKGDFEFVINDRITYYTLSDFKSSNARSIFSQALGLSKQLEELKADLSSKRDQFANSSSTDSNLRAAILNLEKQADDLYKEIERLKIQARNDEIRNNFN</sequence>
<keyword evidence="3" id="KW-0732">Signal</keyword>
<dbReference type="SUPFAM" id="SSF48452">
    <property type="entry name" value="TPR-like"/>
    <property type="match status" value="1"/>
</dbReference>
<dbReference type="STRING" id="1562970.ING2E5B_1909"/>
<evidence type="ECO:0000313" key="5">
    <source>
        <dbReference type="Proteomes" id="UP000032417"/>
    </source>
</evidence>
<organism evidence="4 5">
    <name type="scientific">Fermentimonas caenicola</name>
    <dbReference type="NCBI Taxonomy" id="1562970"/>
    <lineage>
        <taxon>Bacteria</taxon>
        <taxon>Pseudomonadati</taxon>
        <taxon>Bacteroidota</taxon>
        <taxon>Bacteroidia</taxon>
        <taxon>Bacteroidales</taxon>
        <taxon>Dysgonomonadaceae</taxon>
        <taxon>Fermentimonas</taxon>
    </lineage>
</organism>
<keyword evidence="5" id="KW-1185">Reference proteome</keyword>
<keyword evidence="1" id="KW-0802">TPR repeat</keyword>
<accession>A0A098C2J9</accession>
<feature type="coiled-coil region" evidence="2">
    <location>
        <begin position="407"/>
        <end position="469"/>
    </location>
</feature>
<evidence type="ECO:0000256" key="1">
    <source>
        <dbReference type="PROSITE-ProRule" id="PRU00339"/>
    </source>
</evidence>
<proteinExistence type="predicted"/>
<feature type="signal peptide" evidence="3">
    <location>
        <begin position="1"/>
        <end position="21"/>
    </location>
</feature>
<dbReference type="AlphaFoldDB" id="A0A098C2J9"/>
<feature type="coiled-coil region" evidence="2">
    <location>
        <begin position="102"/>
        <end position="146"/>
    </location>
</feature>
<keyword evidence="2" id="KW-0175">Coiled coil</keyword>
<evidence type="ECO:0000256" key="3">
    <source>
        <dbReference type="SAM" id="SignalP"/>
    </source>
</evidence>
<gene>
    <name evidence="4" type="ORF">ING2E5B_1909</name>
</gene>
<evidence type="ECO:0000313" key="4">
    <source>
        <dbReference type="EMBL" id="CEA16646.1"/>
    </source>
</evidence>
<name>A0A098C2J9_9BACT</name>
<dbReference type="InterPro" id="IPR011990">
    <property type="entry name" value="TPR-like_helical_dom_sf"/>
</dbReference>
<feature type="repeat" description="TPR" evidence="1">
    <location>
        <begin position="86"/>
        <end position="119"/>
    </location>
</feature>
<evidence type="ECO:0008006" key="6">
    <source>
        <dbReference type="Google" id="ProtNLM"/>
    </source>
</evidence>
<dbReference type="Proteomes" id="UP000032417">
    <property type="component" value="Chromosome 1"/>
</dbReference>
<reference evidence="4 5" key="1">
    <citation type="submission" date="2014-08" db="EMBL/GenBank/DDBJ databases">
        <authorList>
            <person name="Wibberg D."/>
        </authorList>
    </citation>
    <scope>NUCLEOTIDE SEQUENCE [LARGE SCALE GENOMIC DNA]</scope>
    <source>
        <strain evidence="5">ING2-E5B</strain>
    </source>
</reference>
<dbReference type="KEGG" id="pbt:ING2E5B_1909"/>
<dbReference type="Pfam" id="PF14559">
    <property type="entry name" value="TPR_19"/>
    <property type="match status" value="1"/>
</dbReference>
<feature type="chain" id="PRO_5030003032" description="Tetratricopeptide repeat protein" evidence="3">
    <location>
        <begin position="22"/>
        <end position="473"/>
    </location>
</feature>